<proteinExistence type="predicted"/>
<evidence type="ECO:0000256" key="1">
    <source>
        <dbReference type="SAM" id="MobiDB-lite"/>
    </source>
</evidence>
<keyword evidence="4" id="KW-1185">Reference proteome</keyword>
<keyword evidence="2" id="KW-1133">Transmembrane helix</keyword>
<evidence type="ECO:0000313" key="3">
    <source>
        <dbReference type="EMBL" id="MBS4100427.1"/>
    </source>
</evidence>
<keyword evidence="2" id="KW-0812">Transmembrane</keyword>
<dbReference type="RefSeq" id="WP_212553062.1">
    <property type="nucleotide sequence ID" value="NZ_JAGXOE010000006.1"/>
</dbReference>
<feature type="region of interest" description="Disordered" evidence="1">
    <location>
        <begin position="36"/>
        <end position="59"/>
    </location>
</feature>
<feature type="transmembrane region" description="Helical" evidence="2">
    <location>
        <begin position="12"/>
        <end position="35"/>
    </location>
</feature>
<comment type="caution">
    <text evidence="3">The sequence shown here is derived from an EMBL/GenBank/DDBJ whole genome shotgun (WGS) entry which is preliminary data.</text>
</comment>
<accession>A0ABS5N816</accession>
<reference evidence="3 4" key="1">
    <citation type="submission" date="2021-04" db="EMBL/GenBank/DDBJ databases">
        <title>Whole genome sequence analysis of a thiophenic sulfur metabolizing bacteria.</title>
        <authorList>
            <person name="Akhtar N."/>
            <person name="Akram J."/>
            <person name="Aslam A."/>
        </authorList>
    </citation>
    <scope>NUCLEOTIDE SEQUENCE [LARGE SCALE GENOMIC DNA]</scope>
    <source>
        <strain evidence="3 4">3OW</strain>
    </source>
</reference>
<organism evidence="3 4">
    <name type="scientific">Tsukamurella paurometabola</name>
    <name type="common">Corynebacterium paurometabolum</name>
    <dbReference type="NCBI Taxonomy" id="2061"/>
    <lineage>
        <taxon>Bacteria</taxon>
        <taxon>Bacillati</taxon>
        <taxon>Actinomycetota</taxon>
        <taxon>Actinomycetes</taxon>
        <taxon>Mycobacteriales</taxon>
        <taxon>Tsukamurellaceae</taxon>
        <taxon>Tsukamurella</taxon>
    </lineage>
</organism>
<keyword evidence="2" id="KW-0472">Membrane</keyword>
<protein>
    <submittedName>
        <fullName evidence="3">Uncharacterized protein</fullName>
    </submittedName>
</protein>
<evidence type="ECO:0000313" key="4">
    <source>
        <dbReference type="Proteomes" id="UP000676853"/>
    </source>
</evidence>
<dbReference type="EMBL" id="JAGXOE010000006">
    <property type="protein sequence ID" value="MBS4100427.1"/>
    <property type="molecule type" value="Genomic_DNA"/>
</dbReference>
<gene>
    <name evidence="3" type="ORF">KFZ73_04185</name>
</gene>
<sequence length="59" mass="5485">MRKAGEAVNPLVTIGAFAAGLVVVFAAAFAVGTAVGPSSGDPGPRAGAPSTAEGGHGGH</sequence>
<evidence type="ECO:0000256" key="2">
    <source>
        <dbReference type="SAM" id="Phobius"/>
    </source>
</evidence>
<name>A0ABS5N816_TSUPA</name>
<dbReference type="Proteomes" id="UP000676853">
    <property type="component" value="Unassembled WGS sequence"/>
</dbReference>